<keyword evidence="3" id="KW-1185">Reference proteome</keyword>
<feature type="transmembrane region" description="Helical" evidence="1">
    <location>
        <begin position="50"/>
        <end position="69"/>
    </location>
</feature>
<reference evidence="2" key="1">
    <citation type="submission" date="2022-01" db="EMBL/GenBank/DDBJ databases">
        <authorList>
            <person name="Jo J.-H."/>
            <person name="Im W.-T."/>
        </authorList>
    </citation>
    <scope>NUCLEOTIDE SEQUENCE</scope>
    <source>
        <strain evidence="2">I2-34</strain>
    </source>
</reference>
<keyword evidence="1" id="KW-0812">Transmembrane</keyword>
<protein>
    <submittedName>
        <fullName evidence="2">Uncharacterized protein</fullName>
    </submittedName>
</protein>
<organism evidence="2 3">
    <name type="scientific">Arthrobacter hankyongi</name>
    <dbReference type="NCBI Taxonomy" id="2904801"/>
    <lineage>
        <taxon>Bacteria</taxon>
        <taxon>Bacillati</taxon>
        <taxon>Actinomycetota</taxon>
        <taxon>Actinomycetes</taxon>
        <taxon>Micrococcales</taxon>
        <taxon>Micrococcaceae</taxon>
        <taxon>Arthrobacter</taxon>
    </lineage>
</organism>
<evidence type="ECO:0000313" key="3">
    <source>
        <dbReference type="Proteomes" id="UP001165368"/>
    </source>
</evidence>
<dbReference type="Pfam" id="PF22765">
    <property type="entry name" value="DUF7010"/>
    <property type="match status" value="1"/>
</dbReference>
<feature type="transmembrane region" description="Helical" evidence="1">
    <location>
        <begin position="136"/>
        <end position="154"/>
    </location>
</feature>
<accession>A0ABS9LA84</accession>
<sequence length="188" mass="20210">MTTQTARDWTVDEARTTASGTAALGSAWLLAFGLTISAAAVLSFFLPLEIAVLVVLFQGGAALPIAFALERRLGSGPMAADHPLRSLSVQLAMVQMVALPASIMMYQSNPALVPATFAAVGGAHFLPYVWLHRTRIYLVLALAVSLGSWAIMGIGGDGAYRIVIIWWALCLFTAAALLFRRFRHMPHK</sequence>
<name>A0ABS9LA84_9MICC</name>
<gene>
    <name evidence="2" type="ORF">LVY72_16970</name>
</gene>
<dbReference type="InterPro" id="IPR053824">
    <property type="entry name" value="DUF7010"/>
</dbReference>
<feature type="transmembrane region" description="Helical" evidence="1">
    <location>
        <begin position="21"/>
        <end position="44"/>
    </location>
</feature>
<evidence type="ECO:0000256" key="1">
    <source>
        <dbReference type="SAM" id="Phobius"/>
    </source>
</evidence>
<evidence type="ECO:0000313" key="2">
    <source>
        <dbReference type="EMBL" id="MCG2623592.1"/>
    </source>
</evidence>
<feature type="transmembrane region" description="Helical" evidence="1">
    <location>
        <begin position="112"/>
        <end position="131"/>
    </location>
</feature>
<feature type="transmembrane region" description="Helical" evidence="1">
    <location>
        <begin position="89"/>
        <end position="106"/>
    </location>
</feature>
<dbReference type="EMBL" id="JAKLTQ010000015">
    <property type="protein sequence ID" value="MCG2623592.1"/>
    <property type="molecule type" value="Genomic_DNA"/>
</dbReference>
<feature type="transmembrane region" description="Helical" evidence="1">
    <location>
        <begin position="160"/>
        <end position="179"/>
    </location>
</feature>
<keyword evidence="1" id="KW-0472">Membrane</keyword>
<comment type="caution">
    <text evidence="2">The sequence shown here is derived from an EMBL/GenBank/DDBJ whole genome shotgun (WGS) entry which is preliminary data.</text>
</comment>
<proteinExistence type="predicted"/>
<dbReference type="Proteomes" id="UP001165368">
    <property type="component" value="Unassembled WGS sequence"/>
</dbReference>
<keyword evidence="1" id="KW-1133">Transmembrane helix</keyword>
<dbReference type="RefSeq" id="WP_237823050.1">
    <property type="nucleotide sequence ID" value="NZ_JAKLTQ010000015.1"/>
</dbReference>